<evidence type="ECO:0000313" key="1">
    <source>
        <dbReference type="EMBL" id="KKL70571.1"/>
    </source>
</evidence>
<gene>
    <name evidence="1" type="ORF">LCGC14_2103590</name>
</gene>
<name>A0A0F9EWC5_9ZZZZ</name>
<protein>
    <submittedName>
        <fullName evidence="1">Uncharacterized protein</fullName>
    </submittedName>
</protein>
<sequence>MEFVVKVEGIDKSRWVLSVDPVGERFLIAHDDKSLHWVPMAECEFAGAAPPDQPRPVVLIQQPGQQIAVPNRAMRRNGP</sequence>
<dbReference type="AlphaFoldDB" id="A0A0F9EWC5"/>
<accession>A0A0F9EWC5</accession>
<proteinExistence type="predicted"/>
<dbReference type="EMBL" id="LAZR01025859">
    <property type="protein sequence ID" value="KKL70571.1"/>
    <property type="molecule type" value="Genomic_DNA"/>
</dbReference>
<organism evidence="1">
    <name type="scientific">marine sediment metagenome</name>
    <dbReference type="NCBI Taxonomy" id="412755"/>
    <lineage>
        <taxon>unclassified sequences</taxon>
        <taxon>metagenomes</taxon>
        <taxon>ecological metagenomes</taxon>
    </lineage>
</organism>
<comment type="caution">
    <text evidence="1">The sequence shown here is derived from an EMBL/GenBank/DDBJ whole genome shotgun (WGS) entry which is preliminary data.</text>
</comment>
<reference evidence="1" key="1">
    <citation type="journal article" date="2015" name="Nature">
        <title>Complex archaea that bridge the gap between prokaryotes and eukaryotes.</title>
        <authorList>
            <person name="Spang A."/>
            <person name="Saw J.H."/>
            <person name="Jorgensen S.L."/>
            <person name="Zaremba-Niedzwiedzka K."/>
            <person name="Martijn J."/>
            <person name="Lind A.E."/>
            <person name="van Eijk R."/>
            <person name="Schleper C."/>
            <person name="Guy L."/>
            <person name="Ettema T.J."/>
        </authorList>
    </citation>
    <scope>NUCLEOTIDE SEQUENCE</scope>
</reference>